<keyword evidence="2" id="KW-0472">Membrane</keyword>
<accession>A0A8X7N4A8</accession>
<dbReference type="EMBL" id="LWDG02000361">
    <property type="protein sequence ID" value="KAE8266239.1"/>
    <property type="molecule type" value="Genomic_DNA"/>
</dbReference>
<keyword evidence="2" id="KW-1133">Transmembrane helix</keyword>
<sequence length="163" mass="16095">MQFLLLLLSTAAALTSASPTTFEQASTFAPNPQISTISTLTNSQAACVQYGSCSTQTSQSDLLTRTYAPGITPLANNPGPVVAPTTSSESVLASVASSVFSQLSSSRDASSTLDMSNSTAPTTTTTTAGANNSTGNAVAGVYGASGVAFAAGVVAFGAVLVAV</sequence>
<protein>
    <submittedName>
        <fullName evidence="4">Uncharacterized protein</fullName>
    </submittedName>
</protein>
<dbReference type="AlphaFoldDB" id="A0A8X7N4A8"/>
<feature type="chain" id="PRO_5036472829" evidence="3">
    <location>
        <begin position="18"/>
        <end position="163"/>
    </location>
</feature>
<feature type="region of interest" description="Disordered" evidence="1">
    <location>
        <begin position="109"/>
        <end position="132"/>
    </location>
</feature>
<feature type="transmembrane region" description="Helical" evidence="2">
    <location>
        <begin position="141"/>
        <end position="162"/>
    </location>
</feature>
<organism evidence="4 5">
    <name type="scientific">Tilletia walkeri</name>
    <dbReference type="NCBI Taxonomy" id="117179"/>
    <lineage>
        <taxon>Eukaryota</taxon>
        <taxon>Fungi</taxon>
        <taxon>Dikarya</taxon>
        <taxon>Basidiomycota</taxon>
        <taxon>Ustilaginomycotina</taxon>
        <taxon>Exobasidiomycetes</taxon>
        <taxon>Tilletiales</taxon>
        <taxon>Tilletiaceae</taxon>
        <taxon>Tilletia</taxon>
    </lineage>
</organism>
<evidence type="ECO:0000256" key="2">
    <source>
        <dbReference type="SAM" id="Phobius"/>
    </source>
</evidence>
<keyword evidence="3" id="KW-0732">Signal</keyword>
<evidence type="ECO:0000313" key="4">
    <source>
        <dbReference type="EMBL" id="KAE8266239.1"/>
    </source>
</evidence>
<gene>
    <name evidence="4" type="ORF">A4X09_0g6107</name>
</gene>
<reference evidence="4" key="2">
    <citation type="journal article" date="2019" name="IMA Fungus">
        <title>Genome sequencing and comparison of five Tilletia species to identify candidate genes for the detection of regulated species infecting wheat.</title>
        <authorList>
            <person name="Nguyen H.D.T."/>
            <person name="Sultana T."/>
            <person name="Kesanakurti P."/>
            <person name="Hambleton S."/>
        </authorList>
    </citation>
    <scope>NUCLEOTIDE SEQUENCE</scope>
    <source>
        <strain evidence="4">DAOMC 236422</strain>
    </source>
</reference>
<reference evidence="4" key="1">
    <citation type="submission" date="2016-04" db="EMBL/GenBank/DDBJ databases">
        <authorList>
            <person name="Nguyen H.D."/>
            <person name="Samba Siva P."/>
            <person name="Cullis J."/>
            <person name="Levesque C.A."/>
            <person name="Hambleton S."/>
        </authorList>
    </citation>
    <scope>NUCLEOTIDE SEQUENCE</scope>
    <source>
        <strain evidence="4">DAOMC 236422</strain>
    </source>
</reference>
<evidence type="ECO:0000313" key="5">
    <source>
        <dbReference type="Proteomes" id="UP000078113"/>
    </source>
</evidence>
<evidence type="ECO:0000256" key="1">
    <source>
        <dbReference type="SAM" id="MobiDB-lite"/>
    </source>
</evidence>
<proteinExistence type="predicted"/>
<feature type="signal peptide" evidence="3">
    <location>
        <begin position="1"/>
        <end position="17"/>
    </location>
</feature>
<name>A0A8X7N4A8_9BASI</name>
<feature type="compositionally biased region" description="Low complexity" evidence="1">
    <location>
        <begin position="116"/>
        <end position="132"/>
    </location>
</feature>
<keyword evidence="5" id="KW-1185">Reference proteome</keyword>
<keyword evidence="2" id="KW-0812">Transmembrane</keyword>
<comment type="caution">
    <text evidence="4">The sequence shown here is derived from an EMBL/GenBank/DDBJ whole genome shotgun (WGS) entry which is preliminary data.</text>
</comment>
<dbReference type="Proteomes" id="UP000078113">
    <property type="component" value="Unassembled WGS sequence"/>
</dbReference>
<evidence type="ECO:0000256" key="3">
    <source>
        <dbReference type="SAM" id="SignalP"/>
    </source>
</evidence>